<feature type="transmembrane region" description="Helical" evidence="2">
    <location>
        <begin position="59"/>
        <end position="80"/>
    </location>
</feature>
<evidence type="ECO:0008006" key="5">
    <source>
        <dbReference type="Google" id="ProtNLM"/>
    </source>
</evidence>
<evidence type="ECO:0000256" key="2">
    <source>
        <dbReference type="SAM" id="Phobius"/>
    </source>
</evidence>
<name>A0AAV8QZV1_ENSVE</name>
<dbReference type="EMBL" id="JAQQAF010000004">
    <property type="protein sequence ID" value="KAJ8493597.1"/>
    <property type="molecule type" value="Genomic_DNA"/>
</dbReference>
<organism evidence="3 4">
    <name type="scientific">Ensete ventricosum</name>
    <name type="common">Abyssinian banana</name>
    <name type="synonym">Musa ensete</name>
    <dbReference type="NCBI Taxonomy" id="4639"/>
    <lineage>
        <taxon>Eukaryota</taxon>
        <taxon>Viridiplantae</taxon>
        <taxon>Streptophyta</taxon>
        <taxon>Embryophyta</taxon>
        <taxon>Tracheophyta</taxon>
        <taxon>Spermatophyta</taxon>
        <taxon>Magnoliopsida</taxon>
        <taxon>Liliopsida</taxon>
        <taxon>Zingiberales</taxon>
        <taxon>Musaceae</taxon>
        <taxon>Ensete</taxon>
    </lineage>
</organism>
<dbReference type="Proteomes" id="UP001222027">
    <property type="component" value="Unassembled WGS sequence"/>
</dbReference>
<reference evidence="3 4" key="1">
    <citation type="submission" date="2022-12" db="EMBL/GenBank/DDBJ databases">
        <title>Chromosome-scale assembly of the Ensete ventricosum genome.</title>
        <authorList>
            <person name="Dussert Y."/>
            <person name="Stocks J."/>
            <person name="Wendawek A."/>
            <person name="Woldeyes F."/>
            <person name="Nichols R.A."/>
            <person name="Borrell J.S."/>
        </authorList>
    </citation>
    <scope>NUCLEOTIDE SEQUENCE [LARGE SCALE GENOMIC DNA]</scope>
    <source>
        <strain evidence="4">cv. Maze</strain>
        <tissue evidence="3">Seeds</tissue>
    </source>
</reference>
<evidence type="ECO:0000313" key="4">
    <source>
        <dbReference type="Proteomes" id="UP001222027"/>
    </source>
</evidence>
<keyword evidence="2" id="KW-0812">Transmembrane</keyword>
<sequence length="158" mass="17570">MTMTMTRRLHSSFPAPPPAATPFLAPPPASTPTAPPSSPYPTKTKRKPTPPPVVSSTQVRLWITFIPCLLCLYVSLVVVIRHPLITMNTRFHVNDTTEVQETGSPLLIAALRFERRLYVEGDNEFFLTIMLKPQTLTSVVLEHSPQSIDRILSQVGPI</sequence>
<evidence type="ECO:0000313" key="3">
    <source>
        <dbReference type="EMBL" id="KAJ8493597.1"/>
    </source>
</evidence>
<feature type="compositionally biased region" description="Pro residues" evidence="1">
    <location>
        <begin position="14"/>
        <end position="39"/>
    </location>
</feature>
<gene>
    <name evidence="3" type="ORF">OPV22_015318</name>
</gene>
<keyword evidence="2" id="KW-1133">Transmembrane helix</keyword>
<evidence type="ECO:0000256" key="1">
    <source>
        <dbReference type="SAM" id="MobiDB-lite"/>
    </source>
</evidence>
<keyword evidence="4" id="KW-1185">Reference proteome</keyword>
<accession>A0AAV8QZV1</accession>
<keyword evidence="2" id="KW-0472">Membrane</keyword>
<dbReference type="AlphaFoldDB" id="A0AAV8QZV1"/>
<proteinExistence type="predicted"/>
<comment type="caution">
    <text evidence="3">The sequence shown here is derived from an EMBL/GenBank/DDBJ whole genome shotgun (WGS) entry which is preliminary data.</text>
</comment>
<protein>
    <recommendedName>
        <fullName evidence="5">GPI-GlcNAc transferase complex PIG-H component conserved domain-containing protein</fullName>
    </recommendedName>
</protein>
<feature type="region of interest" description="Disordered" evidence="1">
    <location>
        <begin position="1"/>
        <end position="54"/>
    </location>
</feature>